<dbReference type="AlphaFoldDB" id="A0A1E1MUW6"/>
<evidence type="ECO:0000256" key="1">
    <source>
        <dbReference type="SAM" id="MobiDB-lite"/>
    </source>
</evidence>
<dbReference type="Proteomes" id="UP000177625">
    <property type="component" value="Unassembled WGS sequence"/>
</dbReference>
<name>A0A1E1MUW6_RHYSE</name>
<reference evidence="3" key="1">
    <citation type="submission" date="2016-03" db="EMBL/GenBank/DDBJ databases">
        <authorList>
            <person name="Guldener U."/>
        </authorList>
    </citation>
    <scope>NUCLEOTIDE SEQUENCE [LARGE SCALE GENOMIC DNA]</scope>
</reference>
<proteinExistence type="predicted"/>
<feature type="compositionally biased region" description="Basic and acidic residues" evidence="1">
    <location>
        <begin position="54"/>
        <end position="71"/>
    </location>
</feature>
<dbReference type="EMBL" id="FJVC01000643">
    <property type="protein sequence ID" value="CZT52871.1"/>
    <property type="molecule type" value="Genomic_DNA"/>
</dbReference>
<feature type="compositionally biased region" description="Acidic residues" evidence="1">
    <location>
        <begin position="43"/>
        <end position="53"/>
    </location>
</feature>
<accession>A0A1E1MUW6</accession>
<evidence type="ECO:0000313" key="2">
    <source>
        <dbReference type="EMBL" id="CZT52871.1"/>
    </source>
</evidence>
<evidence type="ECO:0000313" key="3">
    <source>
        <dbReference type="Proteomes" id="UP000177625"/>
    </source>
</evidence>
<protein>
    <submittedName>
        <fullName evidence="2">Uncharacterized protein</fullName>
    </submittedName>
</protein>
<feature type="compositionally biased region" description="Basic residues" evidence="1">
    <location>
        <begin position="86"/>
        <end position="104"/>
    </location>
</feature>
<organism evidence="2 3">
    <name type="scientific">Rhynchosporium secalis</name>
    <name type="common">Barley scald fungus</name>
    <dbReference type="NCBI Taxonomy" id="38038"/>
    <lineage>
        <taxon>Eukaryota</taxon>
        <taxon>Fungi</taxon>
        <taxon>Dikarya</taxon>
        <taxon>Ascomycota</taxon>
        <taxon>Pezizomycotina</taxon>
        <taxon>Leotiomycetes</taxon>
        <taxon>Helotiales</taxon>
        <taxon>Ploettnerulaceae</taxon>
        <taxon>Rhynchosporium</taxon>
    </lineage>
</organism>
<gene>
    <name evidence="2" type="ORF">RSE6_14266</name>
</gene>
<keyword evidence="3" id="KW-1185">Reference proteome</keyword>
<feature type="region of interest" description="Disordered" evidence="1">
    <location>
        <begin position="42"/>
        <end position="104"/>
    </location>
</feature>
<sequence length="104" mass="12358">MSYLLRRVPESPRLRKRLPLLMFYDVLCSITYKFPSLVFFDTNDNDNDEDNKEDENRNSPKRQDMGKDKTKYSRPHAALKENFQKQKGKHRKQGRKAGVKVVRV</sequence>